<dbReference type="Proteomes" id="UP001212152">
    <property type="component" value="Unassembled WGS sequence"/>
</dbReference>
<gene>
    <name evidence="2" type="ORF">HDU87_002388</name>
</gene>
<protein>
    <submittedName>
        <fullName evidence="2">Uncharacterized protein</fullName>
    </submittedName>
</protein>
<evidence type="ECO:0000313" key="2">
    <source>
        <dbReference type="EMBL" id="KAJ3179820.1"/>
    </source>
</evidence>
<evidence type="ECO:0000256" key="1">
    <source>
        <dbReference type="SAM" id="MobiDB-lite"/>
    </source>
</evidence>
<name>A0AAD5TNF3_9FUNG</name>
<comment type="caution">
    <text evidence="2">The sequence shown here is derived from an EMBL/GenBank/DDBJ whole genome shotgun (WGS) entry which is preliminary data.</text>
</comment>
<evidence type="ECO:0000313" key="3">
    <source>
        <dbReference type="Proteomes" id="UP001212152"/>
    </source>
</evidence>
<feature type="region of interest" description="Disordered" evidence="1">
    <location>
        <begin position="76"/>
        <end position="106"/>
    </location>
</feature>
<reference evidence="2" key="1">
    <citation type="submission" date="2020-05" db="EMBL/GenBank/DDBJ databases">
        <title>Phylogenomic resolution of chytrid fungi.</title>
        <authorList>
            <person name="Stajich J.E."/>
            <person name="Amses K."/>
            <person name="Simmons R."/>
            <person name="Seto K."/>
            <person name="Myers J."/>
            <person name="Bonds A."/>
            <person name="Quandt C.A."/>
            <person name="Barry K."/>
            <person name="Liu P."/>
            <person name="Grigoriev I."/>
            <person name="Longcore J.E."/>
            <person name="James T.Y."/>
        </authorList>
    </citation>
    <scope>NUCLEOTIDE SEQUENCE</scope>
    <source>
        <strain evidence="2">JEL0379</strain>
    </source>
</reference>
<dbReference type="AlphaFoldDB" id="A0AAD5TNF3"/>
<keyword evidence="3" id="KW-1185">Reference proteome</keyword>
<sequence>MDLLPGPQEPSHAMEMERSLSLLQDKCAGALAEDDNGGAEADLLKLQAFIKECCGSKDSPLVQFIERVVERLKADRACDPMGDEDEESHGEESHEEEAEDVDLSIVGPAASPWAFRCLSS</sequence>
<dbReference type="EMBL" id="JADGJQ010000019">
    <property type="protein sequence ID" value="KAJ3179820.1"/>
    <property type="molecule type" value="Genomic_DNA"/>
</dbReference>
<organism evidence="2 3">
    <name type="scientific">Geranomyces variabilis</name>
    <dbReference type="NCBI Taxonomy" id="109894"/>
    <lineage>
        <taxon>Eukaryota</taxon>
        <taxon>Fungi</taxon>
        <taxon>Fungi incertae sedis</taxon>
        <taxon>Chytridiomycota</taxon>
        <taxon>Chytridiomycota incertae sedis</taxon>
        <taxon>Chytridiomycetes</taxon>
        <taxon>Spizellomycetales</taxon>
        <taxon>Powellomycetaceae</taxon>
        <taxon>Geranomyces</taxon>
    </lineage>
</organism>
<accession>A0AAD5TNF3</accession>
<feature type="compositionally biased region" description="Acidic residues" evidence="1">
    <location>
        <begin position="81"/>
        <end position="102"/>
    </location>
</feature>
<proteinExistence type="predicted"/>